<dbReference type="EMBL" id="JBHUFC010000002">
    <property type="protein sequence ID" value="MFD1787053.1"/>
    <property type="molecule type" value="Genomic_DNA"/>
</dbReference>
<gene>
    <name evidence="15" type="ORF">ACFSC3_05655</name>
</gene>
<dbReference type="InterPro" id="IPR000531">
    <property type="entry name" value="Beta-barrel_TonB"/>
</dbReference>
<evidence type="ECO:0000256" key="12">
    <source>
        <dbReference type="SAM" id="MobiDB-lite"/>
    </source>
</evidence>
<keyword evidence="5 10" id="KW-0812">Transmembrane</keyword>
<dbReference type="PANTHER" id="PTHR32552:SF74">
    <property type="entry name" value="HYDROXAMATE SIDEROPHORE RECEPTOR FHUE"/>
    <property type="match status" value="1"/>
</dbReference>
<sequence>MTNDTDPQTRGDVVVTGTRDEASEGTGDYATATSRTATRLGLSQKDTPQSISVVTRTQIDDFRLTDVNTLLQTTTGVNVQAVETDRSYYSARGFEISNFQLDGIGLPFAFNVQSGALDTATYDRVEVLRGANGLLSSTGNPSATINFVRKRPGTQFAGSASALYGSFDQKRIDGDLTVPVTANGRVRARLVGAYLDSDGYLDRYSVKRSILYGITEADLGANTTVAVGYQRQDHRTRGGLWGALPLYYTDGSPTNYARSTSTSADWTRWNVLDQQIFGDVTHDFGNGWNGKISVMRRAIDEDEELFYVYGAPDRTTGLGLFSYVGAFNGPTRELTTDAYLSGPLTVFGRKHDVVFGVNRGVSLLKQYSSYPAGTGISLSGNTAFEGQFPKPSFGPFTLSADTKNVRESVYGLIRLNPADALKVMVGGNVTRAVARGVSYGVANSFERTRVLPFAGATLALSQQVNAYVSYATIFNPQRELDANFRTLDPIEGDNIEAGVKGEWFAGRLNASASVFRARQNNTAESLRFDTVSGQQLYTTIDAKSEGVEFDVGGQVLPGLQLTGGYTALRIRNPAGASVRTYVPRNTGRLNAVWTPEALPALKLGAALQYQSRITRDQQSTTPAGAPIFTTQGAYATVDAMARYDFSDAVSVTANVRNITNAKYLTSLFWAQSFYGAPRAGTVTLGLKF</sequence>
<dbReference type="Gene3D" id="2.170.130.10">
    <property type="entry name" value="TonB-dependent receptor, plug domain"/>
    <property type="match status" value="1"/>
</dbReference>
<dbReference type="Pfam" id="PF00593">
    <property type="entry name" value="TonB_dep_Rec_b-barrel"/>
    <property type="match status" value="1"/>
</dbReference>
<dbReference type="InterPro" id="IPR036942">
    <property type="entry name" value="Beta-barrel_TonB_sf"/>
</dbReference>
<dbReference type="InterPro" id="IPR039426">
    <property type="entry name" value="TonB-dep_rcpt-like"/>
</dbReference>
<evidence type="ECO:0000256" key="5">
    <source>
        <dbReference type="ARBA" id="ARBA00022692"/>
    </source>
</evidence>
<comment type="similarity">
    <text evidence="2 10 11">Belongs to the TonB-dependent receptor family.</text>
</comment>
<feature type="domain" description="TonB-dependent receptor-like beta-barrel" evidence="13">
    <location>
        <begin position="225"/>
        <end position="658"/>
    </location>
</feature>
<dbReference type="InterPro" id="IPR010105">
    <property type="entry name" value="TonB_sidphr_rcpt"/>
</dbReference>
<reference evidence="16" key="1">
    <citation type="journal article" date="2019" name="Int. J. Syst. Evol. Microbiol.">
        <title>The Global Catalogue of Microorganisms (GCM) 10K type strain sequencing project: providing services to taxonomists for standard genome sequencing and annotation.</title>
        <authorList>
            <consortium name="The Broad Institute Genomics Platform"/>
            <consortium name="The Broad Institute Genome Sequencing Center for Infectious Disease"/>
            <person name="Wu L."/>
            <person name="Ma J."/>
        </authorList>
    </citation>
    <scope>NUCLEOTIDE SEQUENCE [LARGE SCALE GENOMIC DNA]</scope>
    <source>
        <strain evidence="16">Q85</strain>
    </source>
</reference>
<accession>A0ABW4NAB3</accession>
<dbReference type="PROSITE" id="PS52016">
    <property type="entry name" value="TONB_DEPENDENT_REC_3"/>
    <property type="match status" value="1"/>
</dbReference>
<keyword evidence="8 15" id="KW-0675">Receptor</keyword>
<keyword evidence="4 10" id="KW-1134">Transmembrane beta strand</keyword>
<evidence type="ECO:0000256" key="2">
    <source>
        <dbReference type="ARBA" id="ARBA00009810"/>
    </source>
</evidence>
<evidence type="ECO:0000313" key="15">
    <source>
        <dbReference type="EMBL" id="MFD1787053.1"/>
    </source>
</evidence>
<feature type="domain" description="TonB-dependent receptor plug" evidence="14">
    <location>
        <begin position="44"/>
        <end position="142"/>
    </location>
</feature>
<dbReference type="Proteomes" id="UP001597283">
    <property type="component" value="Unassembled WGS sequence"/>
</dbReference>
<evidence type="ECO:0000259" key="14">
    <source>
        <dbReference type="Pfam" id="PF07715"/>
    </source>
</evidence>
<name>A0ABW4NAB3_9SPHN</name>
<keyword evidence="9 10" id="KW-0998">Cell outer membrane</keyword>
<proteinExistence type="inferred from homology"/>
<evidence type="ECO:0000256" key="9">
    <source>
        <dbReference type="ARBA" id="ARBA00023237"/>
    </source>
</evidence>
<dbReference type="Pfam" id="PF07715">
    <property type="entry name" value="Plug"/>
    <property type="match status" value="1"/>
</dbReference>
<dbReference type="NCBIfam" id="TIGR01783">
    <property type="entry name" value="TonB-siderophor"/>
    <property type="match status" value="1"/>
</dbReference>
<comment type="caution">
    <text evidence="15">The sequence shown here is derived from an EMBL/GenBank/DDBJ whole genome shotgun (WGS) entry which is preliminary data.</text>
</comment>
<dbReference type="InterPro" id="IPR037066">
    <property type="entry name" value="Plug_dom_sf"/>
</dbReference>
<evidence type="ECO:0000256" key="4">
    <source>
        <dbReference type="ARBA" id="ARBA00022452"/>
    </source>
</evidence>
<evidence type="ECO:0000256" key="10">
    <source>
        <dbReference type="PROSITE-ProRule" id="PRU01360"/>
    </source>
</evidence>
<evidence type="ECO:0000256" key="6">
    <source>
        <dbReference type="ARBA" id="ARBA00023077"/>
    </source>
</evidence>
<dbReference type="PANTHER" id="PTHR32552">
    <property type="entry name" value="FERRICHROME IRON RECEPTOR-RELATED"/>
    <property type="match status" value="1"/>
</dbReference>
<evidence type="ECO:0000256" key="8">
    <source>
        <dbReference type="ARBA" id="ARBA00023170"/>
    </source>
</evidence>
<protein>
    <submittedName>
        <fullName evidence="15">TonB-dependent siderophore receptor</fullName>
    </submittedName>
</protein>
<evidence type="ECO:0000256" key="1">
    <source>
        <dbReference type="ARBA" id="ARBA00004571"/>
    </source>
</evidence>
<feature type="region of interest" description="Disordered" evidence="12">
    <location>
        <begin position="1"/>
        <end position="31"/>
    </location>
</feature>
<evidence type="ECO:0000256" key="7">
    <source>
        <dbReference type="ARBA" id="ARBA00023136"/>
    </source>
</evidence>
<keyword evidence="7 10" id="KW-0472">Membrane</keyword>
<dbReference type="RefSeq" id="WP_380939426.1">
    <property type="nucleotide sequence ID" value="NZ_JBHUFC010000002.1"/>
</dbReference>
<keyword evidence="16" id="KW-1185">Reference proteome</keyword>
<evidence type="ECO:0000256" key="3">
    <source>
        <dbReference type="ARBA" id="ARBA00022448"/>
    </source>
</evidence>
<evidence type="ECO:0000259" key="13">
    <source>
        <dbReference type="Pfam" id="PF00593"/>
    </source>
</evidence>
<organism evidence="15 16">
    <name type="scientific">Sphingomonas floccifaciens</name>
    <dbReference type="NCBI Taxonomy" id="1844115"/>
    <lineage>
        <taxon>Bacteria</taxon>
        <taxon>Pseudomonadati</taxon>
        <taxon>Pseudomonadota</taxon>
        <taxon>Alphaproteobacteria</taxon>
        <taxon>Sphingomonadales</taxon>
        <taxon>Sphingomonadaceae</taxon>
        <taxon>Sphingomonas</taxon>
    </lineage>
</organism>
<evidence type="ECO:0000256" key="11">
    <source>
        <dbReference type="RuleBase" id="RU003357"/>
    </source>
</evidence>
<dbReference type="InterPro" id="IPR012910">
    <property type="entry name" value="Plug_dom"/>
</dbReference>
<keyword evidence="6 11" id="KW-0798">TonB box</keyword>
<evidence type="ECO:0000313" key="16">
    <source>
        <dbReference type="Proteomes" id="UP001597283"/>
    </source>
</evidence>
<keyword evidence="3 10" id="KW-0813">Transport</keyword>
<dbReference type="SUPFAM" id="SSF56935">
    <property type="entry name" value="Porins"/>
    <property type="match status" value="1"/>
</dbReference>
<dbReference type="CDD" id="cd01347">
    <property type="entry name" value="ligand_gated_channel"/>
    <property type="match status" value="1"/>
</dbReference>
<comment type="subcellular location">
    <subcellularLocation>
        <location evidence="1 10">Cell outer membrane</location>
        <topology evidence="1 10">Multi-pass membrane protein</topology>
    </subcellularLocation>
</comment>
<dbReference type="Gene3D" id="2.40.170.20">
    <property type="entry name" value="TonB-dependent receptor, beta-barrel domain"/>
    <property type="match status" value="1"/>
</dbReference>